<reference evidence="2 3" key="1">
    <citation type="submission" date="2016-01" db="EMBL/GenBank/DDBJ databases">
        <authorList>
            <person name="Oliw E.H."/>
        </authorList>
    </citation>
    <scope>NUCLEOTIDE SEQUENCE [LARGE SCALE GENOMIC DNA]</scope>
    <source>
        <strain evidence="2">LMG 27134</strain>
    </source>
</reference>
<dbReference type="Gene3D" id="3.40.225.10">
    <property type="entry name" value="Class II aldolase/adducin N-terminal domain"/>
    <property type="match status" value="1"/>
</dbReference>
<accession>A0A158G4Z6</accession>
<organism evidence="2 3">
    <name type="scientific">Caballeronia udeis</name>
    <dbReference type="NCBI Taxonomy" id="1232866"/>
    <lineage>
        <taxon>Bacteria</taxon>
        <taxon>Pseudomonadati</taxon>
        <taxon>Pseudomonadota</taxon>
        <taxon>Betaproteobacteria</taxon>
        <taxon>Burkholderiales</taxon>
        <taxon>Burkholderiaceae</taxon>
        <taxon>Caballeronia</taxon>
    </lineage>
</organism>
<feature type="domain" description="Class II aldolase/adducin N-terminal" evidence="1">
    <location>
        <begin position="34"/>
        <end position="82"/>
    </location>
</feature>
<evidence type="ECO:0000259" key="1">
    <source>
        <dbReference type="Pfam" id="PF00596"/>
    </source>
</evidence>
<dbReference type="Pfam" id="PF00596">
    <property type="entry name" value="Aldolase_II"/>
    <property type="match status" value="1"/>
</dbReference>
<evidence type="ECO:0000313" key="3">
    <source>
        <dbReference type="Proteomes" id="UP000054683"/>
    </source>
</evidence>
<evidence type="ECO:0000313" key="2">
    <source>
        <dbReference type="EMBL" id="SAL27175.1"/>
    </source>
</evidence>
<dbReference type="AlphaFoldDB" id="A0A158G4Z6"/>
<protein>
    <submittedName>
        <fullName evidence="2">Class II aldolase/adducin-like protein</fullName>
    </submittedName>
</protein>
<dbReference type="InterPro" id="IPR036409">
    <property type="entry name" value="Aldolase_II/adducin_N_sf"/>
</dbReference>
<dbReference type="Proteomes" id="UP000054683">
    <property type="component" value="Unassembled WGS sequence"/>
</dbReference>
<dbReference type="EMBL" id="FCOK02000010">
    <property type="protein sequence ID" value="SAL27175.1"/>
    <property type="molecule type" value="Genomic_DNA"/>
</dbReference>
<dbReference type="InterPro" id="IPR001303">
    <property type="entry name" value="Aldolase_II/adducin_N"/>
</dbReference>
<dbReference type="SUPFAM" id="SSF53639">
    <property type="entry name" value="AraD/HMP-PK domain-like"/>
    <property type="match status" value="1"/>
</dbReference>
<name>A0A158G4Z6_9BURK</name>
<proteinExistence type="predicted"/>
<gene>
    <name evidence="2" type="ORF">AWB69_02065</name>
</gene>
<sequence length="129" mass="14139">MLLVFLPESAQYLASRGTYPDRVRAILRRMGHHIAGKGRYLARALGNASVVLLRGHGSVTAGRDLPEAVFRAVYLELNARIQTNAVALGGEIEFLTDEEAHAGTEADAAQTARPWALWSEQAQARRAMR</sequence>